<dbReference type="InterPro" id="IPR029044">
    <property type="entry name" value="Nucleotide-diphossugar_trans"/>
</dbReference>
<evidence type="ECO:0000313" key="4">
    <source>
        <dbReference type="EMBL" id="QEE29760.1"/>
    </source>
</evidence>
<dbReference type="Proteomes" id="UP000321820">
    <property type="component" value="Chromosome"/>
</dbReference>
<feature type="domain" description="Glycosyltransferase 2-like" evidence="3">
    <location>
        <begin position="10"/>
        <end position="106"/>
    </location>
</feature>
<keyword evidence="2" id="KW-0802">TPR repeat</keyword>
<keyword evidence="4" id="KW-0808">Transferase</keyword>
<reference evidence="4 5" key="1">
    <citation type="submission" date="2019-08" db="EMBL/GenBank/DDBJ databases">
        <title>Complete genome sequence of Terriglobus albidus strain ORNL.</title>
        <authorList>
            <person name="Podar M."/>
        </authorList>
    </citation>
    <scope>NUCLEOTIDE SEQUENCE [LARGE SCALE GENOMIC DNA]</scope>
    <source>
        <strain evidence="4 5">ORNL</strain>
    </source>
</reference>
<dbReference type="InterPro" id="IPR011990">
    <property type="entry name" value="TPR-like_helical_dom_sf"/>
</dbReference>
<dbReference type="SMART" id="SM00028">
    <property type="entry name" value="TPR"/>
    <property type="match status" value="4"/>
</dbReference>
<organism evidence="4 5">
    <name type="scientific">Terriglobus albidus</name>
    <dbReference type="NCBI Taxonomy" id="1592106"/>
    <lineage>
        <taxon>Bacteria</taxon>
        <taxon>Pseudomonadati</taxon>
        <taxon>Acidobacteriota</taxon>
        <taxon>Terriglobia</taxon>
        <taxon>Terriglobales</taxon>
        <taxon>Acidobacteriaceae</taxon>
        <taxon>Terriglobus</taxon>
    </lineage>
</organism>
<dbReference type="Gene3D" id="1.25.40.10">
    <property type="entry name" value="Tetratricopeptide repeat domain"/>
    <property type="match status" value="1"/>
</dbReference>
<evidence type="ECO:0000313" key="5">
    <source>
        <dbReference type="Proteomes" id="UP000321820"/>
    </source>
</evidence>
<dbReference type="PANTHER" id="PTHR43630">
    <property type="entry name" value="POLY-BETA-1,6-N-ACETYL-D-GLUCOSAMINE SYNTHASE"/>
    <property type="match status" value="1"/>
</dbReference>
<dbReference type="PANTHER" id="PTHR43630:SF2">
    <property type="entry name" value="GLYCOSYLTRANSFERASE"/>
    <property type="match status" value="1"/>
</dbReference>
<dbReference type="KEGG" id="talb:FTW19_18285"/>
<keyword evidence="5" id="KW-1185">Reference proteome</keyword>
<evidence type="ECO:0000259" key="3">
    <source>
        <dbReference type="Pfam" id="PF00535"/>
    </source>
</evidence>
<dbReference type="EMBL" id="CP042806">
    <property type="protein sequence ID" value="QEE29760.1"/>
    <property type="molecule type" value="Genomic_DNA"/>
</dbReference>
<comment type="similarity">
    <text evidence="1">Belongs to the glycosyltransferase 2 family. WaaE/KdtX subfamily.</text>
</comment>
<name>A0A5B9EG41_9BACT</name>
<dbReference type="InterPro" id="IPR001173">
    <property type="entry name" value="Glyco_trans_2-like"/>
</dbReference>
<dbReference type="SUPFAM" id="SSF48452">
    <property type="entry name" value="TPR-like"/>
    <property type="match status" value="1"/>
</dbReference>
<dbReference type="SUPFAM" id="SSF53448">
    <property type="entry name" value="Nucleotide-diphospho-sugar transferases"/>
    <property type="match status" value="1"/>
</dbReference>
<gene>
    <name evidence="4" type="ORF">FTW19_18285</name>
</gene>
<accession>A0A5B9EG41</accession>
<dbReference type="OrthoDB" id="9815923at2"/>
<dbReference type="Pfam" id="PF00535">
    <property type="entry name" value="Glycos_transf_2"/>
    <property type="match status" value="1"/>
</dbReference>
<evidence type="ECO:0000256" key="1">
    <source>
        <dbReference type="ARBA" id="ARBA00038494"/>
    </source>
</evidence>
<dbReference type="PROSITE" id="PS50005">
    <property type="entry name" value="TPR"/>
    <property type="match status" value="1"/>
</dbReference>
<feature type="repeat" description="TPR" evidence="2">
    <location>
        <begin position="326"/>
        <end position="359"/>
    </location>
</feature>
<dbReference type="InterPro" id="IPR019734">
    <property type="entry name" value="TPR_rpt"/>
</dbReference>
<dbReference type="CDD" id="cd02511">
    <property type="entry name" value="Beta4Glucosyltransferase"/>
    <property type="match status" value="1"/>
</dbReference>
<sequence length="408" mass="45275">MRTSTIELSMIVKNGGSSLARCLQSVRGVVDHIVIGDTGSTDDTAEIARAFGAEWITIPWNSDFAEARNLVLQQATCDWILVLDADEMLDPKGALALKRLVSETDRFAFDVVRWNYVRQANSRSGTDGAMANPQVLPEAEGFPAYVTSINTRLFRRHAGIWFERPVHETVVYRVKELGLSIGQAPFVIHHFGHAEDDEAVRDAKNELYLEIGKRHLEAFPEDSRTAYELGWGALEYSKNPQAALDLLIRAIQLDESNTEAIILGGVCLLRMWRYAEAVQLFSHAVERHSSSIVLYESLGDAHLHQQQYQAASEAYNAARSLGGASALILAKYGVCQIYLGQMDEGMDALRKAHRMEPDHAELLDIVIAGAVTANEITFAADLAKKRLEMEGASDLHRSIANYLDPHNE</sequence>
<evidence type="ECO:0000256" key="2">
    <source>
        <dbReference type="PROSITE-ProRule" id="PRU00339"/>
    </source>
</evidence>
<dbReference type="AlphaFoldDB" id="A0A5B9EG41"/>
<dbReference type="GO" id="GO:0016740">
    <property type="term" value="F:transferase activity"/>
    <property type="evidence" value="ECO:0007669"/>
    <property type="project" value="UniProtKB-KW"/>
</dbReference>
<proteinExistence type="inferred from homology"/>
<dbReference type="RefSeq" id="WP_147649030.1">
    <property type="nucleotide sequence ID" value="NZ_CP042806.1"/>
</dbReference>
<dbReference type="Gene3D" id="3.90.550.10">
    <property type="entry name" value="Spore Coat Polysaccharide Biosynthesis Protein SpsA, Chain A"/>
    <property type="match status" value="1"/>
</dbReference>
<protein>
    <submittedName>
        <fullName evidence="4">Glycosyltransferase</fullName>
    </submittedName>
</protein>